<feature type="compositionally biased region" description="Acidic residues" evidence="4">
    <location>
        <begin position="634"/>
        <end position="656"/>
    </location>
</feature>
<feature type="compositionally biased region" description="Low complexity" evidence="4">
    <location>
        <begin position="419"/>
        <end position="437"/>
    </location>
</feature>
<comment type="similarity">
    <text evidence="1">Belongs to the DNA mismatch repair MutL/HexB family.</text>
</comment>
<dbReference type="InterPro" id="IPR020568">
    <property type="entry name" value="Ribosomal_Su5_D2-typ_SF"/>
</dbReference>
<dbReference type="SUPFAM" id="SSF55874">
    <property type="entry name" value="ATPase domain of HSP90 chaperone/DNA topoisomerase II/histidine kinase"/>
    <property type="match status" value="1"/>
</dbReference>
<dbReference type="InterPro" id="IPR013507">
    <property type="entry name" value="DNA_mismatch_S5_2-like"/>
</dbReference>
<dbReference type="EMBL" id="ML977137">
    <property type="protein sequence ID" value="KAF1992232.1"/>
    <property type="molecule type" value="Genomic_DNA"/>
</dbReference>
<feature type="compositionally biased region" description="Basic and acidic residues" evidence="4">
    <location>
        <begin position="471"/>
        <end position="485"/>
    </location>
</feature>
<feature type="domain" description="MutL C-terminal dimerisation" evidence="5">
    <location>
        <begin position="834"/>
        <end position="999"/>
    </location>
</feature>
<evidence type="ECO:0000256" key="3">
    <source>
        <dbReference type="ARBA" id="ARBA00070941"/>
    </source>
</evidence>
<evidence type="ECO:0000259" key="5">
    <source>
        <dbReference type="SMART" id="SM00853"/>
    </source>
</evidence>
<dbReference type="AlphaFoldDB" id="A0A6G1HGS1"/>
<dbReference type="InterPro" id="IPR038973">
    <property type="entry name" value="MutL/Mlh/Pms-like"/>
</dbReference>
<dbReference type="InterPro" id="IPR014790">
    <property type="entry name" value="MutL_C"/>
</dbReference>
<dbReference type="SMART" id="SM00853">
    <property type="entry name" value="MutL_C"/>
    <property type="match status" value="1"/>
</dbReference>
<dbReference type="GO" id="GO:0000710">
    <property type="term" value="P:meiotic mismatch repair"/>
    <property type="evidence" value="ECO:0007669"/>
    <property type="project" value="UniProtKB-ARBA"/>
</dbReference>
<keyword evidence="2" id="KW-0227">DNA damage</keyword>
<dbReference type="PROSITE" id="PS00058">
    <property type="entry name" value="DNA_MISMATCH_REPAIR_1"/>
    <property type="match status" value="1"/>
</dbReference>
<dbReference type="InterPro" id="IPR014721">
    <property type="entry name" value="Ribsml_uS5_D2-typ_fold_subgr"/>
</dbReference>
<evidence type="ECO:0000256" key="2">
    <source>
        <dbReference type="ARBA" id="ARBA00022763"/>
    </source>
</evidence>
<dbReference type="PANTHER" id="PTHR10073:SF52">
    <property type="entry name" value="MISMATCH REPAIR ENDONUCLEASE PMS2"/>
    <property type="match status" value="1"/>
</dbReference>
<dbReference type="Pfam" id="PF13589">
    <property type="entry name" value="HATPase_c_3"/>
    <property type="match status" value="1"/>
</dbReference>
<dbReference type="GO" id="GO:0032389">
    <property type="term" value="C:MutLalpha complex"/>
    <property type="evidence" value="ECO:0007669"/>
    <property type="project" value="TreeGrafter"/>
</dbReference>
<dbReference type="Pfam" id="PF01119">
    <property type="entry name" value="DNA_mis_repair"/>
    <property type="match status" value="1"/>
</dbReference>
<feature type="compositionally biased region" description="Polar residues" evidence="4">
    <location>
        <begin position="576"/>
        <end position="591"/>
    </location>
</feature>
<dbReference type="InterPro" id="IPR042120">
    <property type="entry name" value="MutL_C_dimsub"/>
</dbReference>
<feature type="region of interest" description="Disordered" evidence="4">
    <location>
        <begin position="414"/>
        <end position="438"/>
    </location>
</feature>
<organism evidence="7 8">
    <name type="scientific">Aulographum hederae CBS 113979</name>
    <dbReference type="NCBI Taxonomy" id="1176131"/>
    <lineage>
        <taxon>Eukaryota</taxon>
        <taxon>Fungi</taxon>
        <taxon>Dikarya</taxon>
        <taxon>Ascomycota</taxon>
        <taxon>Pezizomycotina</taxon>
        <taxon>Dothideomycetes</taxon>
        <taxon>Pleosporomycetidae</taxon>
        <taxon>Aulographales</taxon>
        <taxon>Aulographaceae</taxon>
    </lineage>
</organism>
<feature type="compositionally biased region" description="Acidic residues" evidence="4">
    <location>
        <begin position="710"/>
        <end position="721"/>
    </location>
</feature>
<feature type="compositionally biased region" description="Polar residues" evidence="4">
    <location>
        <begin position="547"/>
        <end position="562"/>
    </location>
</feature>
<evidence type="ECO:0000256" key="1">
    <source>
        <dbReference type="ARBA" id="ARBA00006082"/>
    </source>
</evidence>
<dbReference type="Proteomes" id="UP000800041">
    <property type="component" value="Unassembled WGS sequence"/>
</dbReference>
<dbReference type="InterPro" id="IPR002099">
    <property type="entry name" value="MutL/Mlh/PMS"/>
</dbReference>
<dbReference type="GO" id="GO:0005524">
    <property type="term" value="F:ATP binding"/>
    <property type="evidence" value="ECO:0007669"/>
    <property type="project" value="InterPro"/>
</dbReference>
<dbReference type="Pfam" id="PF08676">
    <property type="entry name" value="MutL_C"/>
    <property type="match status" value="1"/>
</dbReference>
<feature type="compositionally biased region" description="Basic and acidic residues" evidence="4">
    <location>
        <begin position="676"/>
        <end position="690"/>
    </location>
</feature>
<dbReference type="CDD" id="cd16926">
    <property type="entry name" value="HATPase_MutL-MLH-PMS-like"/>
    <property type="match status" value="1"/>
</dbReference>
<dbReference type="SMART" id="SM01340">
    <property type="entry name" value="DNA_mis_repair"/>
    <property type="match status" value="1"/>
</dbReference>
<feature type="region of interest" description="Disordered" evidence="4">
    <location>
        <begin position="460"/>
        <end position="509"/>
    </location>
</feature>
<dbReference type="Gene3D" id="3.30.1540.20">
    <property type="entry name" value="MutL, C-terminal domain, dimerisation subdomain"/>
    <property type="match status" value="1"/>
</dbReference>
<feature type="region of interest" description="Disordered" evidence="4">
    <location>
        <begin position="533"/>
        <end position="731"/>
    </location>
</feature>
<dbReference type="Gene3D" id="3.30.1370.100">
    <property type="entry name" value="MutL, C-terminal domain, regulatory subdomain"/>
    <property type="match status" value="1"/>
</dbReference>
<feature type="compositionally biased region" description="Polar residues" evidence="4">
    <location>
        <begin position="605"/>
        <end position="622"/>
    </location>
</feature>
<evidence type="ECO:0000259" key="6">
    <source>
        <dbReference type="SMART" id="SM01340"/>
    </source>
</evidence>
<dbReference type="GO" id="GO:0030983">
    <property type="term" value="F:mismatched DNA binding"/>
    <property type="evidence" value="ECO:0007669"/>
    <property type="project" value="InterPro"/>
</dbReference>
<gene>
    <name evidence="7" type="ORF">K402DRAFT_366289</name>
</gene>
<accession>A0A6G1HGS1</accession>
<feature type="domain" description="DNA mismatch repair protein S5" evidence="6">
    <location>
        <begin position="217"/>
        <end position="359"/>
    </location>
</feature>
<dbReference type="PANTHER" id="PTHR10073">
    <property type="entry name" value="DNA MISMATCH REPAIR PROTEIN MLH, PMS, MUTL"/>
    <property type="match status" value="1"/>
</dbReference>
<dbReference type="CDD" id="cd03484">
    <property type="entry name" value="MutL_Trans_hPMS_2_like"/>
    <property type="match status" value="1"/>
</dbReference>
<sequence>MATIKPIESQSIHQIQSGQVIVDLCSVVKELVENSLDAGATSIDVRFKNSGIESIEVQDNGRGIAPEDYETIALKHYTSKLSAYSDLSSLTTFGFRGEALSSLCALSNFHIITARDSDGPRGTRLDFETSGKLKGTSTAAAQRGTIVAVETIFKNLPVRKKELEKNIKREWTKVLGVLYAYAAISTGVKFGASNQASKGKKVVIFSTRSNPTTKENIANVFGAKTLLALLPLNLGLSMHPSPLPKQSDRSWSTQEDIGQRDVRITGHISRPVVGEGRQTPDRQMFFVNSRPCELPQVAKAFNEVYKMYNITQSPFIFANLVLDTNSYDVNVSPDKRTILLHDQSALLEELKKNLIELFEAHDQTVPQASMPPPRKLPVFKQLTINKASDDGATGEGDDSEAGYGAEEQEIVDEVRSNVTSSISSSTPSTTSASSAPAQGAPIGLISQFVGRDVDLRKEAPAKAANVHQTSKAKDKPKTTLVPRDEEMVDEEDREPNYNAKQSISPPAEGVSRIVQDFNARMASQEAMRVALDASEPDEDMDEDSVPALSNSSPQQGTPNVIQNAFDRMRPKRTLEDTATVTIGDKTTTLTFGTPPKKRRIHTPKTIPSSTGNLPRPGFTSSLRLFAAPGTAQSVDEDEDGEEEEVGNETDNEDSDTAAEKQRAVAEDGDDEQFSGAEDHDKESRLDRDLSPDDDEVVSSSRASSKPLPGPEEDDSDEEFIDESEKKAREEARVAQLIADAEEAAARPTSNNLSRATSVLSSTRRKDSTLTLMQPLTTSVAGIQRRSGQLMQTIQDHEASCDLQRMSAAADSAGVSEEDRLALTVSKPDFLRMRIIGQFNLGFILAVRPSSAPSPGKINTTARNSFSDEMFIIDQHASDEKYNFERLQDVTVVQNQRLVQPRILELTAIEEEIILSNPDALAKNGFLIETDTSGESPVGKRCKLVSLPMSKEVVFDLQDLDELLVLLSDHSTGDIPRPSKVRKMFAMRACRSSIMVGKTLTKKQMGNVLNHMGELDKPWNCPHGRPTMRHLRTLACVESWKEGDLGEDGEDRVDWSGYARRKREERRAVKV</sequence>
<dbReference type="Gene3D" id="3.30.565.10">
    <property type="entry name" value="Histidine kinase-like ATPase, C-terminal domain"/>
    <property type="match status" value="1"/>
</dbReference>
<dbReference type="InterPro" id="IPR014762">
    <property type="entry name" value="DNA_mismatch_repair_CS"/>
</dbReference>
<feature type="compositionally biased region" description="Acidic residues" evidence="4">
    <location>
        <begin position="534"/>
        <end position="544"/>
    </location>
</feature>
<proteinExistence type="inferred from homology"/>
<dbReference type="OrthoDB" id="10263226at2759"/>
<dbReference type="InterPro" id="IPR042121">
    <property type="entry name" value="MutL_C_regsub"/>
</dbReference>
<dbReference type="FunFam" id="3.30.230.10:FF:000120">
    <property type="entry name" value="Mismatch repair endonuclease PMS2"/>
    <property type="match status" value="1"/>
</dbReference>
<dbReference type="GO" id="GO:0140664">
    <property type="term" value="F:ATP-dependent DNA damage sensor activity"/>
    <property type="evidence" value="ECO:0007669"/>
    <property type="project" value="InterPro"/>
</dbReference>
<dbReference type="SUPFAM" id="SSF54211">
    <property type="entry name" value="Ribosomal protein S5 domain 2-like"/>
    <property type="match status" value="1"/>
</dbReference>
<dbReference type="Gene3D" id="3.30.230.10">
    <property type="match status" value="1"/>
</dbReference>
<feature type="compositionally biased region" description="Basic and acidic residues" evidence="4">
    <location>
        <begin position="566"/>
        <end position="575"/>
    </location>
</feature>
<dbReference type="FunFam" id="3.30.565.10:FF:000014">
    <property type="entry name" value="Mismatch repair endonuclease pms1, putative"/>
    <property type="match status" value="1"/>
</dbReference>
<dbReference type="SUPFAM" id="SSF118116">
    <property type="entry name" value="DNA mismatch repair protein MutL"/>
    <property type="match status" value="1"/>
</dbReference>
<dbReference type="GO" id="GO:0016887">
    <property type="term" value="F:ATP hydrolysis activity"/>
    <property type="evidence" value="ECO:0007669"/>
    <property type="project" value="InterPro"/>
</dbReference>
<evidence type="ECO:0000313" key="7">
    <source>
        <dbReference type="EMBL" id="KAF1992232.1"/>
    </source>
</evidence>
<evidence type="ECO:0000256" key="4">
    <source>
        <dbReference type="SAM" id="MobiDB-lite"/>
    </source>
</evidence>
<dbReference type="InterPro" id="IPR036890">
    <property type="entry name" value="HATPase_C_sf"/>
</dbReference>
<evidence type="ECO:0000313" key="8">
    <source>
        <dbReference type="Proteomes" id="UP000800041"/>
    </source>
</evidence>
<dbReference type="FunFam" id="3.30.1370.100:FF:000001">
    <property type="entry name" value="Mismatch repair endonuclease pms1, putative"/>
    <property type="match status" value="1"/>
</dbReference>
<dbReference type="NCBIfam" id="TIGR00585">
    <property type="entry name" value="mutl"/>
    <property type="match status" value="1"/>
</dbReference>
<name>A0A6G1HGS1_9PEZI</name>
<keyword evidence="8" id="KW-1185">Reference proteome</keyword>
<dbReference type="InterPro" id="IPR037198">
    <property type="entry name" value="MutL_C_sf"/>
</dbReference>
<feature type="compositionally biased region" description="Basic and acidic residues" evidence="4">
    <location>
        <begin position="722"/>
        <end position="731"/>
    </location>
</feature>
<reference evidence="7" key="1">
    <citation type="journal article" date="2020" name="Stud. Mycol.">
        <title>101 Dothideomycetes genomes: a test case for predicting lifestyles and emergence of pathogens.</title>
        <authorList>
            <person name="Haridas S."/>
            <person name="Albert R."/>
            <person name="Binder M."/>
            <person name="Bloem J."/>
            <person name="Labutti K."/>
            <person name="Salamov A."/>
            <person name="Andreopoulos B."/>
            <person name="Baker S."/>
            <person name="Barry K."/>
            <person name="Bills G."/>
            <person name="Bluhm B."/>
            <person name="Cannon C."/>
            <person name="Castanera R."/>
            <person name="Culley D."/>
            <person name="Daum C."/>
            <person name="Ezra D."/>
            <person name="Gonzalez J."/>
            <person name="Henrissat B."/>
            <person name="Kuo A."/>
            <person name="Liang C."/>
            <person name="Lipzen A."/>
            <person name="Lutzoni F."/>
            <person name="Magnuson J."/>
            <person name="Mondo S."/>
            <person name="Nolan M."/>
            <person name="Ohm R."/>
            <person name="Pangilinan J."/>
            <person name="Park H.-J."/>
            <person name="Ramirez L."/>
            <person name="Alfaro M."/>
            <person name="Sun H."/>
            <person name="Tritt A."/>
            <person name="Yoshinaga Y."/>
            <person name="Zwiers L.-H."/>
            <person name="Turgeon B."/>
            <person name="Goodwin S."/>
            <person name="Spatafora J."/>
            <person name="Crous P."/>
            <person name="Grigoriev I."/>
        </authorList>
    </citation>
    <scope>NUCLEOTIDE SEQUENCE</scope>
    <source>
        <strain evidence="7">CBS 113979</strain>
    </source>
</reference>
<protein>
    <recommendedName>
        <fullName evidence="3">DNA mismatch repair protein PMS1</fullName>
    </recommendedName>
</protein>